<sequence length="185" mass="21494">MRIMLTLLHKKLSVPRKASRWFVFPSTIIIFLITMFSLTSCTHHSCEENDSSTRYISLLLNQYINDNYFGLLERVRHEKGITTIYFASRARVTLPSQTEVQQCWVTTNNSEYPLPAFQTMSDSSFYTLSNSSNAPCYLNMVIDYDASTKLWDVHVYNFNPDQLPFSWIYKQVLGNIEVGLYNLTV</sequence>
<feature type="transmembrane region" description="Helical" evidence="1">
    <location>
        <begin position="21"/>
        <end position="39"/>
    </location>
</feature>
<reference evidence="2" key="2">
    <citation type="submission" date="2020-09" db="EMBL/GenBank/DDBJ databases">
        <authorList>
            <person name="Sun Q."/>
            <person name="Zhou Y."/>
        </authorList>
    </citation>
    <scope>NUCLEOTIDE SEQUENCE</scope>
    <source>
        <strain evidence="2">CGMCC 1.15758</strain>
    </source>
</reference>
<name>A0A8J3E690_9GAMM</name>
<keyword evidence="1" id="KW-0472">Membrane</keyword>
<dbReference type="AlphaFoldDB" id="A0A8J3E690"/>
<protein>
    <submittedName>
        <fullName evidence="2">Uncharacterized protein</fullName>
    </submittedName>
</protein>
<keyword evidence="3" id="KW-1185">Reference proteome</keyword>
<organism evidence="2 3">
    <name type="scientific">Cysteiniphilum litorale</name>
    <dbReference type="NCBI Taxonomy" id="2056700"/>
    <lineage>
        <taxon>Bacteria</taxon>
        <taxon>Pseudomonadati</taxon>
        <taxon>Pseudomonadota</taxon>
        <taxon>Gammaproteobacteria</taxon>
        <taxon>Thiotrichales</taxon>
        <taxon>Fastidiosibacteraceae</taxon>
        <taxon>Cysteiniphilum</taxon>
    </lineage>
</organism>
<gene>
    <name evidence="2" type="ORF">GCM10010995_01600</name>
</gene>
<keyword evidence="1" id="KW-0812">Transmembrane</keyword>
<evidence type="ECO:0000313" key="2">
    <source>
        <dbReference type="EMBL" id="GGF88067.1"/>
    </source>
</evidence>
<proteinExistence type="predicted"/>
<keyword evidence="1" id="KW-1133">Transmembrane helix</keyword>
<dbReference type="Proteomes" id="UP000636949">
    <property type="component" value="Unassembled WGS sequence"/>
</dbReference>
<evidence type="ECO:0000256" key="1">
    <source>
        <dbReference type="SAM" id="Phobius"/>
    </source>
</evidence>
<dbReference type="EMBL" id="BMJS01000001">
    <property type="protein sequence ID" value="GGF88067.1"/>
    <property type="molecule type" value="Genomic_DNA"/>
</dbReference>
<reference evidence="2" key="1">
    <citation type="journal article" date="2014" name="Int. J. Syst. Evol. Microbiol.">
        <title>Complete genome sequence of Corynebacterium casei LMG S-19264T (=DSM 44701T), isolated from a smear-ripened cheese.</title>
        <authorList>
            <consortium name="US DOE Joint Genome Institute (JGI-PGF)"/>
            <person name="Walter F."/>
            <person name="Albersmeier A."/>
            <person name="Kalinowski J."/>
            <person name="Ruckert C."/>
        </authorList>
    </citation>
    <scope>NUCLEOTIDE SEQUENCE</scope>
    <source>
        <strain evidence="2">CGMCC 1.15758</strain>
    </source>
</reference>
<comment type="caution">
    <text evidence="2">The sequence shown here is derived from an EMBL/GenBank/DDBJ whole genome shotgun (WGS) entry which is preliminary data.</text>
</comment>
<accession>A0A8J3E690</accession>
<evidence type="ECO:0000313" key="3">
    <source>
        <dbReference type="Proteomes" id="UP000636949"/>
    </source>
</evidence>